<gene>
    <name evidence="6" type="ORF">BKM31_49865</name>
</gene>
<proteinExistence type="inferred from homology"/>
<evidence type="ECO:0000256" key="1">
    <source>
        <dbReference type="ARBA" id="ARBA00022741"/>
    </source>
</evidence>
<keyword evidence="1" id="KW-0547">Nucleotide-binding</keyword>
<accession>A0A1V0AE60</accession>
<dbReference type="InterPro" id="IPR027417">
    <property type="entry name" value="P-loop_NTPase"/>
</dbReference>
<dbReference type="Proteomes" id="UP000190797">
    <property type="component" value="Chromosome"/>
</dbReference>
<evidence type="ECO:0000259" key="5">
    <source>
        <dbReference type="Pfam" id="PF17863"/>
    </source>
</evidence>
<dbReference type="Pfam" id="PF07726">
    <property type="entry name" value="AAA_3"/>
    <property type="match status" value="1"/>
</dbReference>
<dbReference type="SUPFAM" id="SSF52540">
    <property type="entry name" value="P-loop containing nucleoside triphosphate hydrolases"/>
    <property type="match status" value="1"/>
</dbReference>
<dbReference type="PIRSF" id="PIRSF002849">
    <property type="entry name" value="AAA_ATPase_chaperone_MoxR_prd"/>
    <property type="match status" value="1"/>
</dbReference>
<evidence type="ECO:0000313" key="6">
    <source>
        <dbReference type="EMBL" id="AQZ68510.1"/>
    </source>
</evidence>
<feature type="domain" description="ATPase AAA-3" evidence="4">
    <location>
        <begin position="43"/>
        <end position="173"/>
    </location>
</feature>
<dbReference type="GO" id="GO:0005524">
    <property type="term" value="F:ATP binding"/>
    <property type="evidence" value="ECO:0007669"/>
    <property type="project" value="UniProtKB-KW"/>
</dbReference>
<evidence type="ECO:0000259" key="4">
    <source>
        <dbReference type="Pfam" id="PF07726"/>
    </source>
</evidence>
<reference evidence="7" key="1">
    <citation type="journal article" date="2017" name="Med. Chem. Commun.">
        <title>Nonomuraea sp. ATCC 55076 harbours the largest actinomycete chromosome to date and the kistamicin biosynthetic gene cluster.</title>
        <authorList>
            <person name="Nazari B."/>
            <person name="Forneris C.C."/>
            <person name="Gibson M.I."/>
            <person name="Moon K."/>
            <person name="Schramma K.R."/>
            <person name="Seyedsayamdost M.R."/>
        </authorList>
    </citation>
    <scope>NUCLEOTIDE SEQUENCE [LARGE SCALE GENOMIC DNA]</scope>
    <source>
        <strain evidence="7">ATCC 55076</strain>
    </source>
</reference>
<evidence type="ECO:0000256" key="3">
    <source>
        <dbReference type="ARBA" id="ARBA00061607"/>
    </source>
</evidence>
<organism evidence="6 7">
    <name type="scientific">[Actinomadura] parvosata subsp. kistnae</name>
    <dbReference type="NCBI Taxonomy" id="1909395"/>
    <lineage>
        <taxon>Bacteria</taxon>
        <taxon>Bacillati</taxon>
        <taxon>Actinomycetota</taxon>
        <taxon>Actinomycetes</taxon>
        <taxon>Streptosporangiales</taxon>
        <taxon>Streptosporangiaceae</taxon>
        <taxon>Nonomuraea</taxon>
    </lineage>
</organism>
<dbReference type="RefSeq" id="WP_080044894.1">
    <property type="nucleotide sequence ID" value="NZ_CP017717.1"/>
</dbReference>
<dbReference type="STRING" id="1909395.BKM31_49865"/>
<dbReference type="FunFam" id="3.40.50.300:FF:000640">
    <property type="entry name" value="MoxR family ATPase"/>
    <property type="match status" value="1"/>
</dbReference>
<dbReference type="CDD" id="cd00009">
    <property type="entry name" value="AAA"/>
    <property type="match status" value="1"/>
</dbReference>
<sequence>MTSTDPRDPAHPLEQVLFEVKRTIVGQDVLLERMAVALIADGHLLVEGVPGLAKTLAVRSLAAAIDGTFQRVQFTPDLVPADLVGTRVYHQHSGEFRTELGPVFANLLLADEINRAPAKVQSALLEVMQEHQVTIGRETFRVPEPFLVMATENPIESEGTYPLPEAQVDRFMMKVVVDYPTQAEEQAIVARALRPPEPPQAMVTADDLMAMRARAQTVYVDPAIVDYAVRLVSVTRSPATAGLGELERYVTYGASPRASIALVTGARALAFLRGRDYVLPHDLSELALDVLRHRLVLSYEALADDVDADTIITRVLGAVRAPDVVLQNR</sequence>
<dbReference type="Gene3D" id="3.40.50.300">
    <property type="entry name" value="P-loop containing nucleotide triphosphate hydrolases"/>
    <property type="match status" value="1"/>
</dbReference>
<dbReference type="AlphaFoldDB" id="A0A1V0AE60"/>
<feature type="domain" description="ChlI/MoxR AAA lid" evidence="5">
    <location>
        <begin position="248"/>
        <end position="314"/>
    </location>
</feature>
<dbReference type="Gene3D" id="1.10.8.80">
    <property type="entry name" value="Magnesium chelatase subunit I, C-Terminal domain"/>
    <property type="match status" value="1"/>
</dbReference>
<dbReference type="InterPro" id="IPR011703">
    <property type="entry name" value="ATPase_AAA-3"/>
</dbReference>
<evidence type="ECO:0000313" key="7">
    <source>
        <dbReference type="Proteomes" id="UP000190797"/>
    </source>
</evidence>
<comment type="similarity">
    <text evidence="3">Belongs to the MoxR family.</text>
</comment>
<dbReference type="EMBL" id="CP017717">
    <property type="protein sequence ID" value="AQZ68510.1"/>
    <property type="molecule type" value="Genomic_DNA"/>
</dbReference>
<dbReference type="InterPro" id="IPR041628">
    <property type="entry name" value="ChlI/MoxR_AAA_lid"/>
</dbReference>
<dbReference type="PANTHER" id="PTHR42759:SF1">
    <property type="entry name" value="MAGNESIUM-CHELATASE SUBUNIT CHLD"/>
    <property type="match status" value="1"/>
</dbReference>
<evidence type="ECO:0000256" key="2">
    <source>
        <dbReference type="ARBA" id="ARBA00022840"/>
    </source>
</evidence>
<dbReference type="Pfam" id="PF17863">
    <property type="entry name" value="AAA_lid_2"/>
    <property type="match status" value="1"/>
</dbReference>
<dbReference type="KEGG" id="noa:BKM31_49865"/>
<dbReference type="OrthoDB" id="9808397at2"/>
<keyword evidence="7" id="KW-1185">Reference proteome</keyword>
<dbReference type="InterPro" id="IPR050764">
    <property type="entry name" value="CbbQ/NirQ/NorQ/GpvN"/>
</dbReference>
<dbReference type="GO" id="GO:0016887">
    <property type="term" value="F:ATP hydrolysis activity"/>
    <property type="evidence" value="ECO:0007669"/>
    <property type="project" value="InterPro"/>
</dbReference>
<dbReference type="PANTHER" id="PTHR42759">
    <property type="entry name" value="MOXR FAMILY PROTEIN"/>
    <property type="match status" value="1"/>
</dbReference>
<protein>
    <submittedName>
        <fullName evidence="6">ATPase</fullName>
    </submittedName>
</protein>
<name>A0A1V0AE60_9ACTN</name>
<keyword evidence="2" id="KW-0067">ATP-binding</keyword>